<keyword evidence="2" id="KW-0560">Oxidoreductase</keyword>
<dbReference type="PROSITE" id="PS00061">
    <property type="entry name" value="ADH_SHORT"/>
    <property type="match status" value="1"/>
</dbReference>
<sequence>MPSTSTTIRPHEVVVHGARRFADRIAVVTGAAGGIGAAAAERFAAEGAHVYALDLPGAELDACWAGVPRVTALGVDVGDSAQVNAAFARIEAEQGRIDALVTAAGIADAPWRITDHGADPEITAIDDEAWDLVLRINLTGTFYCLRAATPLLRAAGERGGAVVTISSVGALAPYPLQASYPAAKAGVLGLTRAVAALLGAENIRVNAVAPAATRTRMLPRDEELLAEMVQLQPIPRIVPPAEMAATIVYLCSDEAQFITGQTVNVNGGMVM</sequence>
<dbReference type="PANTHER" id="PTHR24321:SF8">
    <property type="entry name" value="ESTRADIOL 17-BETA-DEHYDROGENASE 8-RELATED"/>
    <property type="match status" value="1"/>
</dbReference>
<evidence type="ECO:0000313" key="3">
    <source>
        <dbReference type="EMBL" id="UOQ56877.1"/>
    </source>
</evidence>
<evidence type="ECO:0000256" key="2">
    <source>
        <dbReference type="ARBA" id="ARBA00023002"/>
    </source>
</evidence>
<keyword evidence="4" id="KW-1185">Reference proteome</keyword>
<organism evidence="3 4">
    <name type="scientific">Leucobacter allii</name>
    <dbReference type="NCBI Taxonomy" id="2932247"/>
    <lineage>
        <taxon>Bacteria</taxon>
        <taxon>Bacillati</taxon>
        <taxon>Actinomycetota</taxon>
        <taxon>Actinomycetes</taxon>
        <taxon>Micrococcales</taxon>
        <taxon>Microbacteriaceae</taxon>
        <taxon>Leucobacter</taxon>
    </lineage>
</organism>
<dbReference type="InterPro" id="IPR002347">
    <property type="entry name" value="SDR_fam"/>
</dbReference>
<dbReference type="EMBL" id="CP095045">
    <property type="protein sequence ID" value="UOQ56877.1"/>
    <property type="molecule type" value="Genomic_DNA"/>
</dbReference>
<comment type="similarity">
    <text evidence="1">Belongs to the short-chain dehydrogenases/reductases (SDR) family.</text>
</comment>
<dbReference type="Proteomes" id="UP000831786">
    <property type="component" value="Chromosome"/>
</dbReference>
<dbReference type="Pfam" id="PF13561">
    <property type="entry name" value="adh_short_C2"/>
    <property type="match status" value="1"/>
</dbReference>
<dbReference type="PANTHER" id="PTHR24321">
    <property type="entry name" value="DEHYDROGENASES, SHORT CHAIN"/>
    <property type="match status" value="1"/>
</dbReference>
<dbReference type="InterPro" id="IPR036291">
    <property type="entry name" value="NAD(P)-bd_dom_sf"/>
</dbReference>
<dbReference type="PRINTS" id="PR00081">
    <property type="entry name" value="GDHRDH"/>
</dbReference>
<accession>A0ABY4FKS7</accession>
<dbReference type="PRINTS" id="PR00080">
    <property type="entry name" value="SDRFAMILY"/>
</dbReference>
<dbReference type="CDD" id="cd05233">
    <property type="entry name" value="SDR_c"/>
    <property type="match status" value="1"/>
</dbReference>
<dbReference type="SUPFAM" id="SSF51735">
    <property type="entry name" value="NAD(P)-binding Rossmann-fold domains"/>
    <property type="match status" value="1"/>
</dbReference>
<evidence type="ECO:0000313" key="4">
    <source>
        <dbReference type="Proteomes" id="UP000831786"/>
    </source>
</evidence>
<gene>
    <name evidence="3" type="ORF">MUN78_14595</name>
</gene>
<dbReference type="RefSeq" id="WP_244727393.1">
    <property type="nucleotide sequence ID" value="NZ_CP095045.1"/>
</dbReference>
<proteinExistence type="inferred from homology"/>
<evidence type="ECO:0000256" key="1">
    <source>
        <dbReference type="ARBA" id="ARBA00006484"/>
    </source>
</evidence>
<protein>
    <submittedName>
        <fullName evidence="3">SDR family oxidoreductase</fullName>
    </submittedName>
</protein>
<dbReference type="Gene3D" id="3.40.50.720">
    <property type="entry name" value="NAD(P)-binding Rossmann-like Domain"/>
    <property type="match status" value="1"/>
</dbReference>
<name>A0ABY4FKS7_9MICO</name>
<reference evidence="3 4" key="1">
    <citation type="submission" date="2022-04" db="EMBL/GenBank/DDBJ databases">
        <title>Leucobacter sp. isolated from rhizosphere of garlic.</title>
        <authorList>
            <person name="Won M."/>
            <person name="Lee C.-M."/>
            <person name="Woen H.-Y."/>
            <person name="Kwon S.-W."/>
        </authorList>
    </citation>
    <scope>NUCLEOTIDE SEQUENCE [LARGE SCALE GENOMIC DNA]</scope>
    <source>
        <strain evidence="3 4">H21R-40</strain>
    </source>
</reference>
<dbReference type="InterPro" id="IPR020904">
    <property type="entry name" value="Sc_DH/Rdtase_CS"/>
</dbReference>